<proteinExistence type="predicted"/>
<evidence type="ECO:0000313" key="1">
    <source>
        <dbReference type="EMBL" id="SDI00427.1"/>
    </source>
</evidence>
<dbReference type="STRING" id="29435.SAMN05216588_11012"/>
<evidence type="ECO:0000313" key="2">
    <source>
        <dbReference type="Proteomes" id="UP000198606"/>
    </source>
</evidence>
<sequence>MNAEKFNLVKFSSEVQTLLSSELDISAGNMEILGFSEKLYKLARVHAYNEGLMAVRDVLERKWEDISEQIDVLIQYED</sequence>
<dbReference type="Proteomes" id="UP000198606">
    <property type="component" value="Unassembled WGS sequence"/>
</dbReference>
<name>A0A1G8H1A9_9GAMM</name>
<reference evidence="1 2" key="1">
    <citation type="submission" date="2016-10" db="EMBL/GenBank/DDBJ databases">
        <authorList>
            <person name="de Groot N.N."/>
        </authorList>
    </citation>
    <scope>NUCLEOTIDE SEQUENCE [LARGE SCALE GENOMIC DNA]</scope>
    <source>
        <strain evidence="1 2">LMG 18387</strain>
    </source>
</reference>
<gene>
    <name evidence="1" type="ORF">SAMN05216588_11012</name>
</gene>
<protein>
    <submittedName>
        <fullName evidence="1">Uncharacterized conserved protein, DUF2164 family</fullName>
    </submittedName>
</protein>
<dbReference type="AlphaFoldDB" id="A0A1G8H1A9"/>
<accession>A0A1G8H1A9</accession>
<dbReference type="EMBL" id="FNDG01000010">
    <property type="protein sequence ID" value="SDI00427.1"/>
    <property type="molecule type" value="Genomic_DNA"/>
</dbReference>
<organism evidence="1 2">
    <name type="scientific">Phytopseudomonas flavescens</name>
    <dbReference type="NCBI Taxonomy" id="29435"/>
    <lineage>
        <taxon>Bacteria</taxon>
        <taxon>Pseudomonadati</taxon>
        <taxon>Pseudomonadota</taxon>
        <taxon>Gammaproteobacteria</taxon>
        <taxon>Pseudomonadales</taxon>
        <taxon>Pseudomonadaceae</taxon>
        <taxon>Phytopseudomonas</taxon>
    </lineage>
</organism>